<comment type="function">
    <text evidence="1">Secreted metalloproteinase that allows assimilation of proteinaceous substrates.</text>
</comment>
<comment type="similarity">
    <text evidence="2">Belongs to the peptidase M43B family.</text>
</comment>
<dbReference type="InterPro" id="IPR024079">
    <property type="entry name" value="MetalloPept_cat_dom_sf"/>
</dbReference>
<evidence type="ECO:0000256" key="7">
    <source>
        <dbReference type="ARBA" id="ARBA00022833"/>
    </source>
</evidence>
<dbReference type="GO" id="GO:0046872">
    <property type="term" value="F:metal ion binding"/>
    <property type="evidence" value="ECO:0007669"/>
    <property type="project" value="UniProtKB-KW"/>
</dbReference>
<gene>
    <name evidence="13" type="ORF">GCG54_00009254</name>
</gene>
<keyword evidence="9" id="KW-1015">Disulfide bond</keyword>
<organism evidence="13 14">
    <name type="scientific">Colletotrichum gloeosporioides</name>
    <name type="common">Anthracnose fungus</name>
    <name type="synonym">Glomerella cingulata</name>
    <dbReference type="NCBI Taxonomy" id="474922"/>
    <lineage>
        <taxon>Eukaryota</taxon>
        <taxon>Fungi</taxon>
        <taxon>Dikarya</taxon>
        <taxon>Ascomycota</taxon>
        <taxon>Pezizomycotina</taxon>
        <taxon>Sordariomycetes</taxon>
        <taxon>Hypocreomycetidae</taxon>
        <taxon>Glomerellales</taxon>
        <taxon>Glomerellaceae</taxon>
        <taxon>Colletotrichum</taxon>
        <taxon>Colletotrichum gloeosporioides species complex</taxon>
    </lineage>
</organism>
<dbReference type="InterPro" id="IPR008754">
    <property type="entry name" value="Peptidase_M43"/>
</dbReference>
<feature type="chain" id="PRO_5034141593" evidence="11">
    <location>
        <begin position="19"/>
        <end position="391"/>
    </location>
</feature>
<dbReference type="SUPFAM" id="SSF55486">
    <property type="entry name" value="Metalloproteases ('zincins'), catalytic domain"/>
    <property type="match status" value="1"/>
</dbReference>
<feature type="region of interest" description="Disordered" evidence="10">
    <location>
        <begin position="371"/>
        <end position="391"/>
    </location>
</feature>
<evidence type="ECO:0000259" key="12">
    <source>
        <dbReference type="Pfam" id="PF05572"/>
    </source>
</evidence>
<evidence type="ECO:0000256" key="5">
    <source>
        <dbReference type="ARBA" id="ARBA00022729"/>
    </source>
</evidence>
<feature type="domain" description="Peptidase M43 pregnancy-associated plasma-A" evidence="12">
    <location>
        <begin position="200"/>
        <end position="286"/>
    </location>
</feature>
<keyword evidence="3 13" id="KW-0645">Protease</keyword>
<dbReference type="PANTHER" id="PTHR47466:SF1">
    <property type="entry name" value="METALLOPROTEASE MEP1 (AFU_ORTHOLOGUE AFUA_1G07730)-RELATED"/>
    <property type="match status" value="1"/>
</dbReference>
<dbReference type="GO" id="GO:0006508">
    <property type="term" value="P:proteolysis"/>
    <property type="evidence" value="ECO:0007669"/>
    <property type="project" value="UniProtKB-KW"/>
</dbReference>
<keyword evidence="8 13" id="KW-0482">Metalloprotease</keyword>
<keyword evidence="4" id="KW-0479">Metal-binding</keyword>
<protein>
    <submittedName>
        <fullName evidence="13">Extracellular metalloprotease</fullName>
    </submittedName>
</protein>
<evidence type="ECO:0000313" key="14">
    <source>
        <dbReference type="Proteomes" id="UP000613401"/>
    </source>
</evidence>
<dbReference type="PANTHER" id="PTHR47466">
    <property type="match status" value="1"/>
</dbReference>
<dbReference type="AlphaFoldDB" id="A0A8H4FBL0"/>
<evidence type="ECO:0000256" key="6">
    <source>
        <dbReference type="ARBA" id="ARBA00022801"/>
    </source>
</evidence>
<dbReference type="Proteomes" id="UP000613401">
    <property type="component" value="Unassembled WGS sequence"/>
</dbReference>
<sequence length="391" mass="43978">MVKFAWALPLLLAKASFGRPFGEIDPNEIGLTLCGTDHRDGEQHARDDLFALESMYKDTAVFKEQEPIRIPVNIVLVGNDNYTSFFWNKTTAIEAAYAKYRSVGFEFGPFSYEEVNEDSAIQHRFRIWGNVTSALVRANRRGGADTLNLFLVPANLGTYGFANFPWALLDAPTKRKGLEFPLASDAVVIATVGLTEEMLEKLVVHETGHWLGLYHTFQGGCKSDDDQVEDTPQQDLRKNFQKTCDAKQNSCPLLPGYDPVRNYMTYTGCSDGMHFTAGQARRMRQAWEVYRDPETRNLPAYSEMPLPHMSPAQKRDLIDLWMEREPPEFRKYHSQIPVIPFGPPGPHSGTKSWEWPGLKAPGRRLQPCCQKDAAVEVKKSSGGIPQGEGTD</sequence>
<dbReference type="Gene3D" id="3.40.390.10">
    <property type="entry name" value="Collagenase (Catalytic Domain)"/>
    <property type="match status" value="1"/>
</dbReference>
<reference evidence="13" key="2">
    <citation type="submission" date="2020-03" db="EMBL/GenBank/DDBJ databases">
        <authorList>
            <person name="Fu F.-F."/>
            <person name="Chen J."/>
        </authorList>
    </citation>
    <scope>NUCLEOTIDE SEQUENCE</scope>
    <source>
        <strain evidence="13">Lc1</strain>
    </source>
</reference>
<dbReference type="Pfam" id="PF05572">
    <property type="entry name" value="Peptidase_M43"/>
    <property type="match status" value="1"/>
</dbReference>
<evidence type="ECO:0000256" key="2">
    <source>
        <dbReference type="ARBA" id="ARBA00008721"/>
    </source>
</evidence>
<keyword evidence="7" id="KW-0862">Zinc</keyword>
<evidence type="ECO:0000256" key="4">
    <source>
        <dbReference type="ARBA" id="ARBA00022723"/>
    </source>
</evidence>
<name>A0A8H4FBL0_COLGL</name>
<evidence type="ECO:0000256" key="1">
    <source>
        <dbReference type="ARBA" id="ARBA00003174"/>
    </source>
</evidence>
<evidence type="ECO:0000256" key="10">
    <source>
        <dbReference type="SAM" id="MobiDB-lite"/>
    </source>
</evidence>
<reference evidence="13" key="1">
    <citation type="journal article" date="2020" name="Phytopathology">
        <title>Genome sequence and comparative analysis of Colletotrichum gloeosporioides isolated from Liriodendron leaves.</title>
        <authorList>
            <person name="Fu F.F."/>
            <person name="Hao Z."/>
            <person name="Wang P."/>
            <person name="Lu Y."/>
            <person name="Xue L.J."/>
            <person name="Wei G."/>
            <person name="Tian Y."/>
            <person name="Baishi H."/>
            <person name="Xu H."/>
            <person name="Shi J."/>
            <person name="Cheng T."/>
            <person name="Wang G."/>
            <person name="Yi Y."/>
            <person name="Chen J."/>
        </authorList>
    </citation>
    <scope>NUCLEOTIDE SEQUENCE</scope>
    <source>
        <strain evidence="13">Lc1</strain>
    </source>
</reference>
<evidence type="ECO:0000256" key="8">
    <source>
        <dbReference type="ARBA" id="ARBA00023049"/>
    </source>
</evidence>
<keyword evidence="5 11" id="KW-0732">Signal</keyword>
<dbReference type="GeneID" id="69016387"/>
<accession>A0A8H4FBL0</accession>
<keyword evidence="6" id="KW-0378">Hydrolase</keyword>
<dbReference type="RefSeq" id="XP_045256447.1">
    <property type="nucleotide sequence ID" value="XM_045409202.1"/>
</dbReference>
<dbReference type="GO" id="GO:0008237">
    <property type="term" value="F:metallopeptidase activity"/>
    <property type="evidence" value="ECO:0007669"/>
    <property type="project" value="UniProtKB-KW"/>
</dbReference>
<keyword evidence="14" id="KW-1185">Reference proteome</keyword>
<evidence type="ECO:0000256" key="3">
    <source>
        <dbReference type="ARBA" id="ARBA00022670"/>
    </source>
</evidence>
<evidence type="ECO:0000256" key="11">
    <source>
        <dbReference type="SAM" id="SignalP"/>
    </source>
</evidence>
<dbReference type="EMBL" id="WVTB01000117">
    <property type="protein sequence ID" value="KAF3797283.1"/>
    <property type="molecule type" value="Genomic_DNA"/>
</dbReference>
<proteinExistence type="inferred from homology"/>
<evidence type="ECO:0000256" key="9">
    <source>
        <dbReference type="ARBA" id="ARBA00023157"/>
    </source>
</evidence>
<comment type="caution">
    <text evidence="13">The sequence shown here is derived from an EMBL/GenBank/DDBJ whole genome shotgun (WGS) entry which is preliminary data.</text>
</comment>
<evidence type="ECO:0000313" key="13">
    <source>
        <dbReference type="EMBL" id="KAF3797283.1"/>
    </source>
</evidence>
<feature type="signal peptide" evidence="11">
    <location>
        <begin position="1"/>
        <end position="18"/>
    </location>
</feature>